<dbReference type="AlphaFoldDB" id="A0A9W6YY19"/>
<comment type="caution">
    <text evidence="2">The sequence shown here is derived from an EMBL/GenBank/DDBJ whole genome shotgun (WGS) entry which is preliminary data.</text>
</comment>
<dbReference type="InterPro" id="IPR013959">
    <property type="entry name" value="DASH_Dad4"/>
</dbReference>
<feature type="coiled-coil region" evidence="1">
    <location>
        <begin position="18"/>
        <end position="45"/>
    </location>
</feature>
<accession>A0A9W6YY19</accession>
<evidence type="ECO:0000313" key="2">
    <source>
        <dbReference type="EMBL" id="GMG31094.1"/>
    </source>
</evidence>
<dbReference type="GO" id="GO:0072686">
    <property type="term" value="C:mitotic spindle"/>
    <property type="evidence" value="ECO:0007669"/>
    <property type="project" value="InterPro"/>
</dbReference>
<dbReference type="EMBL" id="BSXU01001788">
    <property type="protein sequence ID" value="GMG31094.1"/>
    <property type="molecule type" value="Genomic_DNA"/>
</dbReference>
<organism evidence="2 3">
    <name type="scientific">Ambrosiozyma monospora</name>
    <name type="common">Yeast</name>
    <name type="synonym">Endomycopsis monosporus</name>
    <dbReference type="NCBI Taxonomy" id="43982"/>
    <lineage>
        <taxon>Eukaryota</taxon>
        <taxon>Fungi</taxon>
        <taxon>Dikarya</taxon>
        <taxon>Ascomycota</taxon>
        <taxon>Saccharomycotina</taxon>
        <taxon>Pichiomycetes</taxon>
        <taxon>Pichiales</taxon>
        <taxon>Pichiaceae</taxon>
        <taxon>Ambrosiozyma</taxon>
    </lineage>
</organism>
<reference evidence="2" key="1">
    <citation type="submission" date="2023-04" db="EMBL/GenBank/DDBJ databases">
        <title>Ambrosiozyma monospora NBRC 1965.</title>
        <authorList>
            <person name="Ichikawa N."/>
            <person name="Sato H."/>
            <person name="Tonouchi N."/>
        </authorList>
    </citation>
    <scope>NUCLEOTIDE SEQUENCE</scope>
    <source>
        <strain evidence="2">NBRC 1965</strain>
    </source>
</reference>
<evidence type="ECO:0000256" key="1">
    <source>
        <dbReference type="SAM" id="Coils"/>
    </source>
</evidence>
<proteinExistence type="predicted"/>
<evidence type="ECO:0000313" key="3">
    <source>
        <dbReference type="Proteomes" id="UP001165063"/>
    </source>
</evidence>
<sequence>MTEQQLQHPEAKTQDELYSRIINNLSELNSKIAKVNDQLIKAQETNEGSFLSSQLLGCYSKNAESHLADTNSLEGPIKD</sequence>
<dbReference type="Proteomes" id="UP001165063">
    <property type="component" value="Unassembled WGS sequence"/>
</dbReference>
<name>A0A9W6YY19_AMBMO</name>
<keyword evidence="1" id="KW-0175">Coiled coil</keyword>
<dbReference type="OrthoDB" id="3995032at2759"/>
<dbReference type="Pfam" id="PF08650">
    <property type="entry name" value="DASH_Dad4"/>
    <property type="match status" value="1"/>
</dbReference>
<protein>
    <submittedName>
        <fullName evidence="2">Unnamed protein product</fullName>
    </submittedName>
</protein>
<dbReference type="GO" id="GO:0008608">
    <property type="term" value="P:attachment of spindle microtubules to kinetochore"/>
    <property type="evidence" value="ECO:0007669"/>
    <property type="project" value="InterPro"/>
</dbReference>
<keyword evidence="3" id="KW-1185">Reference proteome</keyword>
<gene>
    <name evidence="2" type="ORF">Amon01_000394100</name>
</gene>
<dbReference type="GO" id="GO:0042729">
    <property type="term" value="C:DASH complex"/>
    <property type="evidence" value="ECO:0007669"/>
    <property type="project" value="InterPro"/>
</dbReference>